<evidence type="ECO:0000313" key="3">
    <source>
        <dbReference type="Proteomes" id="UP001187531"/>
    </source>
</evidence>
<dbReference type="SUPFAM" id="SSF47473">
    <property type="entry name" value="EF-hand"/>
    <property type="match status" value="1"/>
</dbReference>
<dbReference type="InterPro" id="IPR011992">
    <property type="entry name" value="EF-hand-dom_pair"/>
</dbReference>
<keyword evidence="3" id="KW-1185">Reference proteome</keyword>
<feature type="compositionally biased region" description="Basic and acidic residues" evidence="1">
    <location>
        <begin position="15"/>
        <end position="24"/>
    </location>
</feature>
<reference evidence="2" key="1">
    <citation type="submission" date="2023-07" db="EMBL/GenBank/DDBJ databases">
        <title>Chromosome-level genome assembly of Artemia franciscana.</title>
        <authorList>
            <person name="Jo E."/>
        </authorList>
    </citation>
    <scope>NUCLEOTIDE SEQUENCE</scope>
    <source>
        <tissue evidence="2">Whole body</tissue>
    </source>
</reference>
<protein>
    <submittedName>
        <fullName evidence="2">Uncharacterized protein</fullName>
    </submittedName>
</protein>
<accession>A0AA88HY37</accession>
<dbReference type="AlphaFoldDB" id="A0AA88HY37"/>
<feature type="region of interest" description="Disordered" evidence="1">
    <location>
        <begin position="1"/>
        <end position="24"/>
    </location>
</feature>
<dbReference type="Proteomes" id="UP001187531">
    <property type="component" value="Unassembled WGS sequence"/>
</dbReference>
<proteinExistence type="predicted"/>
<organism evidence="2 3">
    <name type="scientific">Artemia franciscana</name>
    <name type="common">Brine shrimp</name>
    <name type="synonym">Artemia sanfranciscana</name>
    <dbReference type="NCBI Taxonomy" id="6661"/>
    <lineage>
        <taxon>Eukaryota</taxon>
        <taxon>Metazoa</taxon>
        <taxon>Ecdysozoa</taxon>
        <taxon>Arthropoda</taxon>
        <taxon>Crustacea</taxon>
        <taxon>Branchiopoda</taxon>
        <taxon>Anostraca</taxon>
        <taxon>Artemiidae</taxon>
        <taxon>Artemia</taxon>
    </lineage>
</organism>
<feature type="non-terminal residue" evidence="2">
    <location>
        <position position="1"/>
    </location>
</feature>
<name>A0AA88HY37_ARTSF</name>
<dbReference type="EMBL" id="JAVRJZ010000015">
    <property type="protein sequence ID" value="KAK2712282.1"/>
    <property type="molecule type" value="Genomic_DNA"/>
</dbReference>
<sequence>GKITGSSKMPRVPRSRMEENKKEAAEQRLGLEKILEKPLIKYIEVEDIENPVYRRPRGLEQLAKATHFSKKELKRLYRDFKAAYPSGVIKEENFKAGYTQLFPKGGNIYVLFFIYF</sequence>
<evidence type="ECO:0000313" key="2">
    <source>
        <dbReference type="EMBL" id="KAK2712282.1"/>
    </source>
</evidence>
<comment type="caution">
    <text evidence="2">The sequence shown here is derived from an EMBL/GenBank/DDBJ whole genome shotgun (WGS) entry which is preliminary data.</text>
</comment>
<evidence type="ECO:0000256" key="1">
    <source>
        <dbReference type="SAM" id="MobiDB-lite"/>
    </source>
</evidence>
<dbReference type="Gene3D" id="1.10.238.10">
    <property type="entry name" value="EF-hand"/>
    <property type="match status" value="1"/>
</dbReference>
<gene>
    <name evidence="2" type="ORF">QYM36_011094</name>
</gene>